<dbReference type="NCBIfam" id="TIGR00222">
    <property type="entry name" value="panB"/>
    <property type="match status" value="1"/>
</dbReference>
<dbReference type="PANTHER" id="PTHR20881:SF0">
    <property type="entry name" value="3-METHYL-2-OXOBUTANOATE HYDROXYMETHYLTRANSFERASE"/>
    <property type="match status" value="1"/>
</dbReference>
<keyword evidence="11" id="KW-0489">Methyltransferase</keyword>
<sequence>MAQKFTVKSFRESKENNRKISMLTAYDYSMAKLLDAAGVDSILVGDSLGMVFQGNASTLPVTLDEVIYHTRAVVRGVKNALVVADMPFLSYHVSREEAVRNAGRLIKEGGAEAVKMEGGALFIETIKAVVDAQIPVMGHIGLTPQSVNVFGGFKVQGKEEQSAKQILEDARLLEEAGVFAITLECIPDKLAQLITSSLRIPTIGIGAGKGCDGQVLVINDMLGMYSDFVPKFVKQYAKLNSEISAAVGDYVSDVREGHFPSEEHTFGIDADLLEKLY</sequence>
<comment type="cofactor">
    <cofactor evidence="7 10">
        <name>Mg(2+)</name>
        <dbReference type="ChEBI" id="CHEBI:18420"/>
    </cofactor>
    <text evidence="7 10">Binds 1 Mg(2+) ion per subunit.</text>
</comment>
<comment type="pathway">
    <text evidence="1 7">Cofactor biosynthesis; (R)-pantothenate biosynthesis; (R)-pantoate from 3-methyl-2-oxobutanoate: step 1/2.</text>
</comment>
<keyword evidence="7 10" id="KW-0479">Metal-binding</keyword>
<dbReference type="InterPro" id="IPR003700">
    <property type="entry name" value="Pantoate_hydroxy_MeTrfase"/>
</dbReference>
<dbReference type="GO" id="GO:0032259">
    <property type="term" value="P:methylation"/>
    <property type="evidence" value="ECO:0007669"/>
    <property type="project" value="UniProtKB-KW"/>
</dbReference>
<keyword evidence="12" id="KW-1185">Reference proteome</keyword>
<protein>
    <recommendedName>
        <fullName evidence="7">3-methyl-2-oxobutanoate hydroxymethyltransferase</fullName>
        <ecNumber evidence="7">2.1.2.11</ecNumber>
    </recommendedName>
    <alternativeName>
        <fullName evidence="7">Ketopantoate hydroxymethyltransferase</fullName>
        <shortName evidence="7">KPHMT</shortName>
    </alternativeName>
</protein>
<feature type="binding site" evidence="7 10">
    <location>
        <position position="117"/>
    </location>
    <ligand>
        <name>Mg(2+)</name>
        <dbReference type="ChEBI" id="CHEBI:18420"/>
    </ligand>
</feature>
<evidence type="ECO:0000256" key="6">
    <source>
        <dbReference type="ARBA" id="ARBA00056497"/>
    </source>
</evidence>
<dbReference type="EC" id="2.1.2.11" evidence="7"/>
<evidence type="ECO:0000256" key="7">
    <source>
        <dbReference type="HAMAP-Rule" id="MF_00156"/>
    </source>
</evidence>
<evidence type="ECO:0000256" key="5">
    <source>
        <dbReference type="ARBA" id="ARBA00022679"/>
    </source>
</evidence>
<evidence type="ECO:0000256" key="1">
    <source>
        <dbReference type="ARBA" id="ARBA00005033"/>
    </source>
</evidence>
<comment type="similarity">
    <text evidence="2 7">Belongs to the PanB family.</text>
</comment>
<dbReference type="AlphaFoldDB" id="A0A1G4G4M1"/>
<dbReference type="EMBL" id="LT608328">
    <property type="protein sequence ID" value="SCM55970.1"/>
    <property type="molecule type" value="Genomic_DNA"/>
</dbReference>
<evidence type="ECO:0000313" key="12">
    <source>
        <dbReference type="Proteomes" id="UP000178485"/>
    </source>
</evidence>
<keyword evidence="4 7" id="KW-0566">Pantothenate biosynthesis</keyword>
<dbReference type="SUPFAM" id="SSF51621">
    <property type="entry name" value="Phosphoenolpyruvate/pyruvate domain"/>
    <property type="match status" value="1"/>
</dbReference>
<dbReference type="Proteomes" id="UP000178485">
    <property type="component" value="Chromosome i"/>
</dbReference>
<dbReference type="GO" id="GO:0008168">
    <property type="term" value="F:methyltransferase activity"/>
    <property type="evidence" value="ECO:0007669"/>
    <property type="project" value="UniProtKB-KW"/>
</dbReference>
<dbReference type="RefSeq" id="WP_071136161.1">
    <property type="nucleotide sequence ID" value="NZ_DUQN01000028.1"/>
</dbReference>
<comment type="catalytic activity">
    <reaction evidence="7">
        <text>(6R)-5,10-methylene-5,6,7,8-tetrahydrofolate + 3-methyl-2-oxobutanoate + H2O = 2-dehydropantoate + (6S)-5,6,7,8-tetrahydrofolate</text>
        <dbReference type="Rhea" id="RHEA:11824"/>
        <dbReference type="ChEBI" id="CHEBI:11561"/>
        <dbReference type="ChEBI" id="CHEBI:11851"/>
        <dbReference type="ChEBI" id="CHEBI:15377"/>
        <dbReference type="ChEBI" id="CHEBI:15636"/>
        <dbReference type="ChEBI" id="CHEBI:57453"/>
        <dbReference type="EC" id="2.1.2.11"/>
    </reaction>
</comment>
<evidence type="ECO:0000256" key="4">
    <source>
        <dbReference type="ARBA" id="ARBA00022655"/>
    </source>
</evidence>
<feature type="binding site" evidence="7 10">
    <location>
        <position position="85"/>
    </location>
    <ligand>
        <name>Mg(2+)</name>
        <dbReference type="ChEBI" id="CHEBI:18420"/>
    </ligand>
</feature>
<evidence type="ECO:0000256" key="10">
    <source>
        <dbReference type="PIRSR" id="PIRSR000388-3"/>
    </source>
</evidence>
<dbReference type="UniPathway" id="UPA00028">
    <property type="reaction ID" value="UER00003"/>
</dbReference>
<comment type="subunit">
    <text evidence="3 7">Homodecamer; pentamer of dimers.</text>
</comment>
<dbReference type="FunFam" id="3.20.20.60:FF:000003">
    <property type="entry name" value="3-methyl-2-oxobutanoate hydroxymethyltransferase"/>
    <property type="match status" value="1"/>
</dbReference>
<dbReference type="InterPro" id="IPR015813">
    <property type="entry name" value="Pyrv/PenolPyrv_kinase-like_dom"/>
</dbReference>
<evidence type="ECO:0000256" key="3">
    <source>
        <dbReference type="ARBA" id="ARBA00011424"/>
    </source>
</evidence>
<dbReference type="HAMAP" id="MF_00156">
    <property type="entry name" value="PanB"/>
    <property type="match status" value="1"/>
</dbReference>
<evidence type="ECO:0000256" key="2">
    <source>
        <dbReference type="ARBA" id="ARBA00008676"/>
    </source>
</evidence>
<dbReference type="CDD" id="cd06557">
    <property type="entry name" value="KPHMT-like"/>
    <property type="match status" value="1"/>
</dbReference>
<dbReference type="GO" id="GO:0005737">
    <property type="term" value="C:cytoplasm"/>
    <property type="evidence" value="ECO:0007669"/>
    <property type="project" value="UniProtKB-SubCell"/>
</dbReference>
<feature type="binding site" evidence="7 9">
    <location>
        <position position="115"/>
    </location>
    <ligand>
        <name>3-methyl-2-oxobutanoate</name>
        <dbReference type="ChEBI" id="CHEBI:11851"/>
    </ligand>
</feature>
<reference evidence="11 12" key="1">
    <citation type="submission" date="2016-08" db="EMBL/GenBank/DDBJ databases">
        <authorList>
            <person name="Seilhamer J.J."/>
        </authorList>
    </citation>
    <scope>NUCLEOTIDE SEQUENCE [LARGE SCALE GENOMIC DNA]</scope>
    <source>
        <strain evidence="11">ING2-E5A</strain>
    </source>
</reference>
<proteinExistence type="inferred from homology"/>
<name>A0A1G4G4M1_9BACT</name>
<accession>A0A1G4G4M1</accession>
<comment type="subcellular location">
    <subcellularLocation>
        <location evidence="7">Cytoplasm</location>
    </subcellularLocation>
</comment>
<dbReference type="InterPro" id="IPR040442">
    <property type="entry name" value="Pyrv_kinase-like_dom_sf"/>
</dbReference>
<feature type="active site" description="Proton acceptor" evidence="7 8">
    <location>
        <position position="184"/>
    </location>
</feature>
<keyword evidence="7 10" id="KW-0460">Magnesium</keyword>
<dbReference type="Gene3D" id="3.20.20.60">
    <property type="entry name" value="Phosphoenolpyruvate-binding domains"/>
    <property type="match status" value="1"/>
</dbReference>
<feature type="binding site" evidence="7 10">
    <location>
        <position position="46"/>
    </location>
    <ligand>
        <name>Mg(2+)</name>
        <dbReference type="ChEBI" id="CHEBI:18420"/>
    </ligand>
</feature>
<feature type="binding site" evidence="7 9">
    <location>
        <begin position="46"/>
        <end position="47"/>
    </location>
    <ligand>
        <name>3-methyl-2-oxobutanoate</name>
        <dbReference type="ChEBI" id="CHEBI:11851"/>
    </ligand>
</feature>
<dbReference type="PIRSF" id="PIRSF000388">
    <property type="entry name" value="Pantoate_hydroxy_MeTrfase"/>
    <property type="match status" value="1"/>
</dbReference>
<dbReference type="STRING" id="1642646.ING2E5A_0660"/>
<comment type="function">
    <text evidence="6 7">Catalyzes the reversible reaction in which hydroxymethyl group from 5,10-methylenetetrahydrofolate is transferred onto alpha-ketoisovalerate to form ketopantoate.</text>
</comment>
<gene>
    <name evidence="7 11" type="primary">panB</name>
    <name evidence="11" type="ORF">ING2E5A_0660</name>
</gene>
<keyword evidence="7" id="KW-0963">Cytoplasm</keyword>
<dbReference type="PANTHER" id="PTHR20881">
    <property type="entry name" value="3-METHYL-2-OXOBUTANOATE HYDROXYMETHYLTRANSFERASE"/>
    <property type="match status" value="1"/>
</dbReference>
<keyword evidence="5 7" id="KW-0808">Transferase</keyword>
<evidence type="ECO:0000256" key="9">
    <source>
        <dbReference type="PIRSR" id="PIRSR000388-2"/>
    </source>
</evidence>
<feature type="binding site" evidence="7 9">
    <location>
        <position position="85"/>
    </location>
    <ligand>
        <name>3-methyl-2-oxobutanoate</name>
        <dbReference type="ChEBI" id="CHEBI:11851"/>
    </ligand>
</feature>
<dbReference type="NCBIfam" id="NF001452">
    <property type="entry name" value="PRK00311.1"/>
    <property type="match status" value="1"/>
</dbReference>
<organism evidence="11 12">
    <name type="scientific">Petrimonas mucosa</name>
    <dbReference type="NCBI Taxonomy" id="1642646"/>
    <lineage>
        <taxon>Bacteria</taxon>
        <taxon>Pseudomonadati</taxon>
        <taxon>Bacteroidota</taxon>
        <taxon>Bacteroidia</taxon>
        <taxon>Bacteroidales</taxon>
        <taxon>Dysgonomonadaceae</taxon>
        <taxon>Petrimonas</taxon>
    </lineage>
</organism>
<dbReference type="GO" id="GO:0000287">
    <property type="term" value="F:magnesium ion binding"/>
    <property type="evidence" value="ECO:0007669"/>
    <property type="project" value="TreeGrafter"/>
</dbReference>
<dbReference type="GO" id="GO:0003864">
    <property type="term" value="F:3-methyl-2-oxobutanoate hydroxymethyltransferase activity"/>
    <property type="evidence" value="ECO:0007669"/>
    <property type="project" value="UniProtKB-UniRule"/>
</dbReference>
<evidence type="ECO:0000256" key="8">
    <source>
        <dbReference type="PIRSR" id="PIRSR000388-1"/>
    </source>
</evidence>
<dbReference type="KEGG" id="pmuc:ING2E5A_0660"/>
<dbReference type="Pfam" id="PF02548">
    <property type="entry name" value="Pantoate_transf"/>
    <property type="match status" value="1"/>
</dbReference>
<dbReference type="GO" id="GO:0015940">
    <property type="term" value="P:pantothenate biosynthetic process"/>
    <property type="evidence" value="ECO:0007669"/>
    <property type="project" value="UniProtKB-UniRule"/>
</dbReference>
<evidence type="ECO:0000313" key="11">
    <source>
        <dbReference type="EMBL" id="SCM55970.1"/>
    </source>
</evidence>